<protein>
    <submittedName>
        <fullName evidence="1">Uncharacterized protein</fullName>
    </submittedName>
</protein>
<reference evidence="1 2" key="1">
    <citation type="submission" date="2014-06" db="EMBL/GenBank/DDBJ databases">
        <authorList>
            <person name="Swart Estienne"/>
        </authorList>
    </citation>
    <scope>NUCLEOTIDE SEQUENCE [LARGE SCALE GENOMIC DNA]</scope>
    <source>
        <strain evidence="1 2">130c</strain>
    </source>
</reference>
<sequence>MIQLLLNVLDPIVPFVNKIDSQASYGSKFRKCQKCKNTKICQQCSDDDEDTCTLCYDNFKIDDQDGFGLVEPIQGSICYKCFDDQCIECDYLMDCKLCPQKYDIVSTIIISDPIIVTANICQAIHYPDCASCDIDPVDLTSISCQSCINGYYDQSLGCLSKCPIGFFGVAQYSKRGFIETSSCQICNSSCEECVSNQYCSSCPRNYYLEKFSYSKSYGYCKLKELNYITTTLYVTNDDITVDVQNLDGSEALPFGDLEDAIERAYEIAAPYKHALITIYLKESANYGKNHYLLRNARDFYQSKVEDKQSQGLTLIIKPATTVDGKITVYNKRRDQFQINVSGGLTIENIIFDSLDSVIPYDLDSSGCLGKKIQCCQNINGVMKNMTLSPCLDKNNDHLIKLYVVNNLINSIIVVMTVLTRLENRLSNLIYQRNHYYRIHRLQISRYFSNCGSIIRNFKDEFSNSQYLETSEQIYVKRMNKLQNEVFKRQKLIKGTSPYTCSTNCFKIEIYNTIFDQFNFNRTLHKNGIMVIKDSSLRYKGVILNLIQFNGPIHLEKIQISNIQQPYQTCSVSKQYYDGKSPEFTDDFISINYPGYYNQLQNLISVVNHTDQFILVDSQFYNNTAVKGLVYLQFLKEASGKPQLITNNIFKNNAGYFSTVGIFIRMLSSENIYELTPQQKQQCSGFKVSNNYFEHNYGCPEYGGAIVRFECITTSKIDSFFDLDLIEVNDEISIRTDSQFIYNDTLKESLRETVFNFDEYIPTFNSVILLDSFKTISIEMNTVDFSHNYFYENFGSYESGLLDIRGLRVILLRNNTFVKNGESTYDLIESFNSKLIKNDIDEEGLYQKALLPQSTKHYGFLSGLIKIQHNSHLLLKDLYFDNNWIGFSRSSLIQNGLSQLLYLQHFYGSIQIQNMTIMNQNGLQSDACLAIYQAIDNQQQYGGGLPPLIYMDYGNSLIKSLKINTLILKDSDFGQIQDSQAIFFEQNKQILEFNYLQSQEIYSFY</sequence>
<evidence type="ECO:0000313" key="1">
    <source>
        <dbReference type="EMBL" id="CDW79376.1"/>
    </source>
</evidence>
<dbReference type="SMART" id="SM00261">
    <property type="entry name" value="FU"/>
    <property type="match status" value="2"/>
</dbReference>
<organism evidence="1 2">
    <name type="scientific">Stylonychia lemnae</name>
    <name type="common">Ciliate</name>
    <dbReference type="NCBI Taxonomy" id="5949"/>
    <lineage>
        <taxon>Eukaryota</taxon>
        <taxon>Sar</taxon>
        <taxon>Alveolata</taxon>
        <taxon>Ciliophora</taxon>
        <taxon>Intramacronucleata</taxon>
        <taxon>Spirotrichea</taxon>
        <taxon>Stichotrichia</taxon>
        <taxon>Sporadotrichida</taxon>
        <taxon>Oxytrichidae</taxon>
        <taxon>Stylonychinae</taxon>
        <taxon>Stylonychia</taxon>
    </lineage>
</organism>
<keyword evidence="2" id="KW-1185">Reference proteome</keyword>
<name>A0A078AC16_STYLE</name>
<proteinExistence type="predicted"/>
<dbReference type="InterPro" id="IPR009030">
    <property type="entry name" value="Growth_fac_rcpt_cys_sf"/>
</dbReference>
<evidence type="ECO:0000313" key="2">
    <source>
        <dbReference type="Proteomes" id="UP000039865"/>
    </source>
</evidence>
<dbReference type="EMBL" id="CCKQ01007935">
    <property type="protein sequence ID" value="CDW79376.1"/>
    <property type="molecule type" value="Genomic_DNA"/>
</dbReference>
<dbReference type="Proteomes" id="UP000039865">
    <property type="component" value="Unassembled WGS sequence"/>
</dbReference>
<dbReference type="Gene3D" id="2.10.220.10">
    <property type="entry name" value="Hormone Receptor, Insulin-like Growth Factor Receptor 1, Chain A, domain 2"/>
    <property type="match status" value="1"/>
</dbReference>
<dbReference type="SUPFAM" id="SSF57184">
    <property type="entry name" value="Growth factor receptor domain"/>
    <property type="match status" value="1"/>
</dbReference>
<accession>A0A078AC16</accession>
<gene>
    <name evidence="1" type="primary">Contig17364.g18485</name>
    <name evidence="1" type="ORF">STYLEM_8363</name>
</gene>
<dbReference type="InterPro" id="IPR006212">
    <property type="entry name" value="Furin_repeat"/>
</dbReference>
<dbReference type="AlphaFoldDB" id="A0A078AC16"/>
<dbReference type="InParanoid" id="A0A078AC16"/>